<evidence type="ECO:0000313" key="2">
    <source>
        <dbReference type="Proteomes" id="UP000189818"/>
    </source>
</evidence>
<accession>A0A1T4ZUB6</accession>
<proteinExistence type="predicted"/>
<dbReference type="OrthoDB" id="7473760at2"/>
<organism evidence="1 2">
    <name type="scientific">Rhizorhabdus histidinilytica</name>
    <dbReference type="NCBI Taxonomy" id="439228"/>
    <lineage>
        <taxon>Bacteria</taxon>
        <taxon>Pseudomonadati</taxon>
        <taxon>Pseudomonadota</taxon>
        <taxon>Alphaproteobacteria</taxon>
        <taxon>Sphingomonadales</taxon>
        <taxon>Sphingomonadaceae</taxon>
        <taxon>Rhizorhabdus</taxon>
    </lineage>
</organism>
<evidence type="ECO:0000313" key="1">
    <source>
        <dbReference type="EMBL" id="SKB26351.1"/>
    </source>
</evidence>
<reference evidence="2" key="1">
    <citation type="submission" date="2017-02" db="EMBL/GenBank/DDBJ databases">
        <authorList>
            <person name="Varghese N."/>
            <person name="Submissions S."/>
        </authorList>
    </citation>
    <scope>NUCLEOTIDE SEQUENCE [LARGE SCALE GENOMIC DNA]</scope>
    <source>
        <strain evidence="2">UM2</strain>
    </source>
</reference>
<name>A0A1T4ZUB6_9SPHN</name>
<protein>
    <submittedName>
        <fullName evidence="1">Uncharacterized protein</fullName>
    </submittedName>
</protein>
<dbReference type="STRING" id="439228.SAMN06295920_101239"/>
<sequence length="108" mass="11896">MSDPVKAIARRLHHCCAPFAELLLDHGESEDWHSLLFDGGRHRIDLRLRGEGVERALAALPIWIAAPDFTIAGHLIAEIKLVSVERRDAEALLRLEALTVADSLAVSV</sequence>
<dbReference type="AlphaFoldDB" id="A0A1T4ZUB6"/>
<keyword evidence="2" id="KW-1185">Reference proteome</keyword>
<gene>
    <name evidence="1" type="ORF">SAMN06295920_101239</name>
</gene>
<dbReference type="Proteomes" id="UP000189818">
    <property type="component" value="Unassembled WGS sequence"/>
</dbReference>
<dbReference type="EMBL" id="FUYM01000001">
    <property type="protein sequence ID" value="SKB26351.1"/>
    <property type="molecule type" value="Genomic_DNA"/>
</dbReference>
<dbReference type="RefSeq" id="WP_079646212.1">
    <property type="nucleotide sequence ID" value="NZ_FUYM01000001.1"/>
</dbReference>